<keyword evidence="2" id="KW-1185">Reference proteome</keyword>
<evidence type="ECO:0000313" key="2">
    <source>
        <dbReference type="Proteomes" id="UP000054166"/>
    </source>
</evidence>
<reference evidence="2" key="2">
    <citation type="submission" date="2015-01" db="EMBL/GenBank/DDBJ databases">
        <title>Evolutionary Origins and Diversification of the Mycorrhizal Mutualists.</title>
        <authorList>
            <consortium name="DOE Joint Genome Institute"/>
            <consortium name="Mycorrhizal Genomics Consortium"/>
            <person name="Kohler A."/>
            <person name="Kuo A."/>
            <person name="Nagy L.G."/>
            <person name="Floudas D."/>
            <person name="Copeland A."/>
            <person name="Barry K.W."/>
            <person name="Cichocki N."/>
            <person name="Veneault-Fourrey C."/>
            <person name="LaButti K."/>
            <person name="Lindquist E.A."/>
            <person name="Lipzen A."/>
            <person name="Lundell T."/>
            <person name="Morin E."/>
            <person name="Murat C."/>
            <person name="Riley R."/>
            <person name="Ohm R."/>
            <person name="Sun H."/>
            <person name="Tunlid A."/>
            <person name="Henrissat B."/>
            <person name="Grigoriev I.V."/>
            <person name="Hibbett D.S."/>
            <person name="Martin F."/>
        </authorList>
    </citation>
    <scope>NUCLEOTIDE SEQUENCE [LARGE SCALE GENOMIC DNA]</scope>
    <source>
        <strain evidence="2">F 1598</strain>
    </source>
</reference>
<sequence length="87" mass="10061">MTPTNGTYDITPFDYRLEFKAEVVDITGTEFIADALAHEVAAYTALDILQGSIILKYVTRWRPDTTEHPNWDDERPQMTTLRWLSAR</sequence>
<dbReference type="Proteomes" id="UP000054166">
    <property type="component" value="Unassembled WGS sequence"/>
</dbReference>
<dbReference type="InParanoid" id="A0A0C3GAI3"/>
<name>A0A0C3GAI3_PILCF</name>
<organism evidence="1 2">
    <name type="scientific">Piloderma croceum (strain F 1598)</name>
    <dbReference type="NCBI Taxonomy" id="765440"/>
    <lineage>
        <taxon>Eukaryota</taxon>
        <taxon>Fungi</taxon>
        <taxon>Dikarya</taxon>
        <taxon>Basidiomycota</taxon>
        <taxon>Agaricomycotina</taxon>
        <taxon>Agaricomycetes</taxon>
        <taxon>Agaricomycetidae</taxon>
        <taxon>Atheliales</taxon>
        <taxon>Atheliaceae</taxon>
        <taxon>Piloderma</taxon>
    </lineage>
</organism>
<dbReference type="HOGENOM" id="CLU_2484105_0_0_1"/>
<reference evidence="1 2" key="1">
    <citation type="submission" date="2014-04" db="EMBL/GenBank/DDBJ databases">
        <authorList>
            <consortium name="DOE Joint Genome Institute"/>
            <person name="Kuo A."/>
            <person name="Tarkka M."/>
            <person name="Buscot F."/>
            <person name="Kohler A."/>
            <person name="Nagy L.G."/>
            <person name="Floudas D."/>
            <person name="Copeland A."/>
            <person name="Barry K.W."/>
            <person name="Cichocki N."/>
            <person name="Veneault-Fourrey C."/>
            <person name="LaButti K."/>
            <person name="Lindquist E.A."/>
            <person name="Lipzen A."/>
            <person name="Lundell T."/>
            <person name="Morin E."/>
            <person name="Murat C."/>
            <person name="Sun H."/>
            <person name="Tunlid A."/>
            <person name="Henrissat B."/>
            <person name="Grigoriev I.V."/>
            <person name="Hibbett D.S."/>
            <person name="Martin F."/>
            <person name="Nordberg H.P."/>
            <person name="Cantor M.N."/>
            <person name="Hua S.X."/>
        </authorList>
    </citation>
    <scope>NUCLEOTIDE SEQUENCE [LARGE SCALE GENOMIC DNA]</scope>
    <source>
        <strain evidence="1 2">F 1598</strain>
    </source>
</reference>
<dbReference type="EMBL" id="KN832976">
    <property type="protein sequence ID" value="KIM88754.1"/>
    <property type="molecule type" value="Genomic_DNA"/>
</dbReference>
<gene>
    <name evidence="1" type="ORF">PILCRDRAFT_2942</name>
</gene>
<proteinExistence type="predicted"/>
<accession>A0A0C3GAI3</accession>
<evidence type="ECO:0000313" key="1">
    <source>
        <dbReference type="EMBL" id="KIM88754.1"/>
    </source>
</evidence>
<dbReference type="AlphaFoldDB" id="A0A0C3GAI3"/>
<protein>
    <submittedName>
        <fullName evidence="1">Uncharacterized protein</fullName>
    </submittedName>
</protein>